<sequence length="171" mass="18973">MDRKTPAQRFAVKVDPRGPLPLIRGVLGPCHLWTGSLNDKGYGTFWADGRTVKAHRYAFEQANGSIPDGLEVDHRCRRRNCVAVHHLDAVTHRVNILRSANHVARRAAVTHCPAGHAYDDANTYRAPNGTRKCRACKNAQARAARAAKRAPQLAAVEPIRLRTDHHLERAA</sequence>
<dbReference type="Pfam" id="PF13392">
    <property type="entry name" value="HNH_3"/>
    <property type="match status" value="1"/>
</dbReference>
<protein>
    <submittedName>
        <fullName evidence="2">HNH endonuclease</fullName>
    </submittedName>
</protein>
<evidence type="ECO:0000313" key="2">
    <source>
        <dbReference type="EMBL" id="WTU42665.1"/>
    </source>
</evidence>
<organism evidence="2">
    <name type="scientific">Streptomyces sp. NBC_00060</name>
    <dbReference type="NCBI Taxonomy" id="2975636"/>
    <lineage>
        <taxon>Bacteria</taxon>
        <taxon>Bacillati</taxon>
        <taxon>Actinomycetota</taxon>
        <taxon>Actinomycetes</taxon>
        <taxon>Kitasatosporales</taxon>
        <taxon>Streptomycetaceae</taxon>
        <taxon>Streptomyces</taxon>
    </lineage>
</organism>
<reference evidence="2" key="1">
    <citation type="submission" date="2022-10" db="EMBL/GenBank/DDBJ databases">
        <title>The complete genomes of actinobacterial strains from the NBC collection.</title>
        <authorList>
            <person name="Joergensen T.S."/>
            <person name="Alvarez Arevalo M."/>
            <person name="Sterndorff E.B."/>
            <person name="Faurdal D."/>
            <person name="Vuksanovic O."/>
            <person name="Mourched A.-S."/>
            <person name="Charusanti P."/>
            <person name="Shaw S."/>
            <person name="Blin K."/>
            <person name="Weber T."/>
        </authorList>
    </citation>
    <scope>NUCLEOTIDE SEQUENCE</scope>
    <source>
        <strain evidence="2">NBC_00060</strain>
    </source>
</reference>
<dbReference type="SUPFAM" id="SSF54060">
    <property type="entry name" value="His-Me finger endonucleases"/>
    <property type="match status" value="1"/>
</dbReference>
<keyword evidence="2" id="KW-0378">Hydrolase</keyword>
<dbReference type="InterPro" id="IPR003615">
    <property type="entry name" value="HNH_nuc"/>
</dbReference>
<dbReference type="AlphaFoldDB" id="A0AAU2H637"/>
<gene>
    <name evidence="2" type="ORF">OHV25_25350</name>
</gene>
<keyword evidence="2" id="KW-0255">Endonuclease</keyword>
<proteinExistence type="predicted"/>
<name>A0AAU2H637_9ACTN</name>
<dbReference type="GO" id="GO:0004519">
    <property type="term" value="F:endonuclease activity"/>
    <property type="evidence" value="ECO:0007669"/>
    <property type="project" value="UniProtKB-KW"/>
</dbReference>
<keyword evidence="2" id="KW-0540">Nuclease</keyword>
<dbReference type="InterPro" id="IPR044925">
    <property type="entry name" value="His-Me_finger_sf"/>
</dbReference>
<accession>A0AAU2H637</accession>
<dbReference type="EMBL" id="CP108253">
    <property type="protein sequence ID" value="WTU42665.1"/>
    <property type="molecule type" value="Genomic_DNA"/>
</dbReference>
<evidence type="ECO:0000259" key="1">
    <source>
        <dbReference type="Pfam" id="PF13392"/>
    </source>
</evidence>
<feature type="domain" description="HNH nuclease" evidence="1">
    <location>
        <begin position="53"/>
        <end position="95"/>
    </location>
</feature>